<dbReference type="Pfam" id="PF00381">
    <property type="entry name" value="PTS-HPr"/>
    <property type="match status" value="1"/>
</dbReference>
<dbReference type="PANTHER" id="PTHR33705:SF5">
    <property type="entry name" value="HPR-LIKE PROTEIN CRH"/>
    <property type="match status" value="1"/>
</dbReference>
<organism evidence="3 4">
    <name type="scientific">Peribacillus loiseleuriae</name>
    <dbReference type="NCBI Taxonomy" id="1679170"/>
    <lineage>
        <taxon>Bacteria</taxon>
        <taxon>Bacillati</taxon>
        <taxon>Bacillota</taxon>
        <taxon>Bacilli</taxon>
        <taxon>Bacillales</taxon>
        <taxon>Bacillaceae</taxon>
        <taxon>Peribacillus</taxon>
    </lineage>
</organism>
<dbReference type="PROSITE" id="PS51350">
    <property type="entry name" value="PTS_HPR_DOM"/>
    <property type="match status" value="1"/>
</dbReference>
<dbReference type="CDD" id="cd00367">
    <property type="entry name" value="PTS-HPr_like"/>
    <property type="match status" value="1"/>
</dbReference>
<dbReference type="InterPro" id="IPR002114">
    <property type="entry name" value="PTS_HPr_Ser_P_site"/>
</dbReference>
<evidence type="ECO:0000313" key="4">
    <source>
        <dbReference type="Proteomes" id="UP000037146"/>
    </source>
</evidence>
<dbReference type="RefSeq" id="WP_049683129.1">
    <property type="nucleotide sequence ID" value="NZ_LFZW01000001.1"/>
</dbReference>
<dbReference type="PATRIC" id="fig|1679170.3.peg.4842"/>
<evidence type="ECO:0000259" key="2">
    <source>
        <dbReference type="PROSITE" id="PS51350"/>
    </source>
</evidence>
<dbReference type="PRINTS" id="PR00107">
    <property type="entry name" value="PHOSPHOCPHPR"/>
</dbReference>
<protein>
    <submittedName>
        <fullName evidence="3">Phosphocarrier protein Chr</fullName>
    </submittedName>
</protein>
<dbReference type="Proteomes" id="UP000037146">
    <property type="component" value="Unassembled WGS sequence"/>
</dbReference>
<evidence type="ECO:0000256" key="1">
    <source>
        <dbReference type="ARBA" id="ARBA00010736"/>
    </source>
</evidence>
<dbReference type="AlphaFoldDB" id="A0A0K9GYH5"/>
<comment type="caution">
    <text evidence="3">The sequence shown here is derived from an EMBL/GenBank/DDBJ whole genome shotgun (WGS) entry which is preliminary data.</text>
</comment>
<feature type="domain" description="HPr" evidence="2">
    <location>
        <begin position="1"/>
        <end position="85"/>
    </location>
</feature>
<proteinExistence type="inferred from homology"/>
<accession>A0A0K9GYH5</accession>
<comment type="similarity">
    <text evidence="1">Belongs to the HPr family.</text>
</comment>
<dbReference type="EMBL" id="LFZW01000001">
    <property type="protein sequence ID" value="KMY51779.1"/>
    <property type="molecule type" value="Genomic_DNA"/>
</dbReference>
<dbReference type="Gene3D" id="3.30.1340.10">
    <property type="entry name" value="HPr-like"/>
    <property type="match status" value="1"/>
</dbReference>
<gene>
    <name evidence="3" type="ORF">AC625_21475</name>
</gene>
<reference evidence="4" key="1">
    <citation type="submission" date="2015-07" db="EMBL/GenBank/DDBJ databases">
        <title>Genome sequencing project for genomic taxonomy and phylogenomics of Bacillus-like bacteria.</title>
        <authorList>
            <person name="Liu B."/>
            <person name="Wang J."/>
            <person name="Zhu Y."/>
            <person name="Liu G."/>
            <person name="Chen Q."/>
            <person name="Chen Z."/>
            <person name="Lan J."/>
            <person name="Che J."/>
            <person name="Ge C."/>
            <person name="Shi H."/>
            <person name="Pan Z."/>
            <person name="Liu X."/>
        </authorList>
    </citation>
    <scope>NUCLEOTIDE SEQUENCE [LARGE SCALE GENOMIC DNA]</scope>
    <source>
        <strain evidence="4">FJAT-27997</strain>
    </source>
</reference>
<dbReference type="InterPro" id="IPR035895">
    <property type="entry name" value="HPr-like_sf"/>
</dbReference>
<dbReference type="InterPro" id="IPR000032">
    <property type="entry name" value="HPr-like"/>
</dbReference>
<dbReference type="PANTHER" id="PTHR33705">
    <property type="entry name" value="PHOSPHOCARRIER PROTEIN HPR"/>
    <property type="match status" value="1"/>
</dbReference>
<dbReference type="PROSITE" id="PS00589">
    <property type="entry name" value="PTS_HPR_SER"/>
    <property type="match status" value="1"/>
</dbReference>
<sequence>MVEKQVEVRLKTGLQARPAALFVQEANRFKSDVFLEKDGRKVNAKSIMGLMSLAIGSGTIIQLIVDGRDEEEAICALQQFVEQEA</sequence>
<name>A0A0K9GYH5_9BACI</name>
<dbReference type="STRING" id="1679170.AC625_21475"/>
<dbReference type="NCBIfam" id="TIGR01003">
    <property type="entry name" value="PTS_HPr_family"/>
    <property type="match status" value="1"/>
</dbReference>
<dbReference type="SUPFAM" id="SSF55594">
    <property type="entry name" value="HPr-like"/>
    <property type="match status" value="1"/>
</dbReference>
<keyword evidence="4" id="KW-1185">Reference proteome</keyword>
<dbReference type="OrthoDB" id="9809047at2"/>
<dbReference type="InterPro" id="IPR050399">
    <property type="entry name" value="HPr"/>
</dbReference>
<dbReference type="NCBIfam" id="NF010354">
    <property type="entry name" value="PRK13782.1"/>
    <property type="match status" value="1"/>
</dbReference>
<evidence type="ECO:0000313" key="3">
    <source>
        <dbReference type="EMBL" id="KMY51779.1"/>
    </source>
</evidence>